<evidence type="ECO:0000256" key="1">
    <source>
        <dbReference type="ARBA" id="ARBA00004604"/>
    </source>
</evidence>
<evidence type="ECO:0000256" key="5">
    <source>
        <dbReference type="PIRNR" id="PIRNR028977"/>
    </source>
</evidence>
<dbReference type="InterPro" id="IPR016024">
    <property type="entry name" value="ARM-type_fold"/>
</dbReference>
<dbReference type="AlphaFoldDB" id="A0AB34KGS7"/>
<dbReference type="Proteomes" id="UP000803884">
    <property type="component" value="Unassembled WGS sequence"/>
</dbReference>
<dbReference type="PANTHER" id="PTHR14428:SF5">
    <property type="entry name" value="NUCLEOLAR COMPLEX PROTEIN 3 HOMOLOG"/>
    <property type="match status" value="1"/>
</dbReference>
<evidence type="ECO:0000313" key="10">
    <source>
        <dbReference type="Proteomes" id="UP000803884"/>
    </source>
</evidence>
<dbReference type="InterPro" id="IPR011501">
    <property type="entry name" value="Noc3_N"/>
</dbReference>
<evidence type="ECO:0000256" key="3">
    <source>
        <dbReference type="ARBA" id="ARBA00023054"/>
    </source>
</evidence>
<evidence type="ECO:0000256" key="2">
    <source>
        <dbReference type="ARBA" id="ARBA00007797"/>
    </source>
</evidence>
<keyword evidence="3" id="KW-0175">Coiled coil</keyword>
<feature type="compositionally biased region" description="Basic and acidic residues" evidence="6">
    <location>
        <begin position="92"/>
        <end position="107"/>
    </location>
</feature>
<gene>
    <name evidence="9" type="ORF">WHR41_07926</name>
</gene>
<dbReference type="InterPro" id="IPR005612">
    <property type="entry name" value="CCAAT-binding_factor"/>
</dbReference>
<dbReference type="GO" id="GO:0003682">
    <property type="term" value="F:chromatin binding"/>
    <property type="evidence" value="ECO:0007669"/>
    <property type="project" value="TreeGrafter"/>
</dbReference>
<dbReference type="RefSeq" id="XP_069226268.1">
    <property type="nucleotide sequence ID" value="XM_069376530.1"/>
</dbReference>
<dbReference type="Pfam" id="PF07540">
    <property type="entry name" value="NOC3p"/>
    <property type="match status" value="1"/>
</dbReference>
<dbReference type="Pfam" id="PF03914">
    <property type="entry name" value="CBF"/>
    <property type="match status" value="1"/>
</dbReference>
<keyword evidence="4" id="KW-0539">Nucleus</keyword>
<feature type="domain" description="Nucleolar complex-associated protein 3 N-terminal" evidence="8">
    <location>
        <begin position="111"/>
        <end position="202"/>
    </location>
</feature>
<comment type="function">
    <text evidence="5">Required for synthesis of 60S ribosomal subunits and the transport of pre-ribosomes from the nucleoplasm to the cytoplasm.</text>
</comment>
<reference evidence="9 10" key="1">
    <citation type="journal article" date="2020" name="Microbiol. Resour. Announc.">
        <title>Draft Genome Sequence of a Cladosporium Species Isolated from the Mesophotic Ascidian Didemnum maculosum.</title>
        <authorList>
            <person name="Gioti A."/>
            <person name="Siaperas R."/>
            <person name="Nikolaivits E."/>
            <person name="Le Goff G."/>
            <person name="Ouazzani J."/>
            <person name="Kotoulas G."/>
            <person name="Topakas E."/>
        </authorList>
    </citation>
    <scope>NUCLEOTIDE SEQUENCE [LARGE SCALE GENOMIC DNA]</scope>
    <source>
        <strain evidence="9 10">TM138-S3</strain>
    </source>
</reference>
<feature type="compositionally biased region" description="Acidic residues" evidence="6">
    <location>
        <begin position="73"/>
        <end position="91"/>
    </location>
</feature>
<evidence type="ECO:0000259" key="8">
    <source>
        <dbReference type="Pfam" id="PF07540"/>
    </source>
</evidence>
<dbReference type="EMBL" id="JAAQHG020000038">
    <property type="protein sequence ID" value="KAL1583161.1"/>
    <property type="molecule type" value="Genomic_DNA"/>
</dbReference>
<proteinExistence type="inferred from homology"/>
<keyword evidence="10" id="KW-1185">Reference proteome</keyword>
<dbReference type="GO" id="GO:0006270">
    <property type="term" value="P:DNA replication initiation"/>
    <property type="evidence" value="ECO:0007669"/>
    <property type="project" value="TreeGrafter"/>
</dbReference>
<sequence>MAREPAAKKRRLSPPGDEANGAPGFARWNLEQDYEKRARKGKKEAKNQKLPIKTAEGAVVEPEEKAPAPVQKDDDEDSFLASDDGEEEEAEVQEKPEETGPKLSSKEEILQAKEELARIASVMSEDPEDNIALLASLAEITMSKNVTVKKLGLGTMLAIFKDIIPGYRIRPLGRDDLTAKVSKDVRKLRSFEQGLLNGYKSYLQVLKGLAKGSSSDDKDAAGLASVAISCACTLLENVSHFNERSVLVAIVVGKLSLRMPSAKDQDYTRCLNALEHTFREDDDGYISLEVVTQLTKMMKSRNYQFHESVLNSLLHLRLLNEFSGKASNERVDKAAREEEPAKKPAQKKVFRTKRERKVMKERKAVEKEMSVADAAVSFEERDKNQAETLKLVFVAYFRILKARVDHLMGAVLEGLARYAHLINQEFFGDILEVLKDLINEASVDLHTETGDDIDENRNATRETLLCITTAFALLHGQMDVIKSASSLHLDLDFFIKHLYNIILPLSQDPDLELSAKNGHARDPNGLSIPAAAGTKVNVATTTVLFLRSLQSVLLPPTNTRSVPPLRIAAFVKQLCTAALHLPQKSSVATIGLLQQVSKVHSKKMMALWHTEDRKGDGVFDPLAKLESANPMAATVWEGELLRLHFDPKVRETARLLEKNMNDG</sequence>
<organism evidence="9 10">
    <name type="scientific">Cladosporium halotolerans</name>
    <dbReference type="NCBI Taxonomy" id="1052096"/>
    <lineage>
        <taxon>Eukaryota</taxon>
        <taxon>Fungi</taxon>
        <taxon>Dikarya</taxon>
        <taxon>Ascomycota</taxon>
        <taxon>Pezizomycotina</taxon>
        <taxon>Dothideomycetes</taxon>
        <taxon>Dothideomycetidae</taxon>
        <taxon>Cladosporiales</taxon>
        <taxon>Cladosporiaceae</taxon>
        <taxon>Cladosporium</taxon>
    </lineage>
</organism>
<evidence type="ECO:0000259" key="7">
    <source>
        <dbReference type="Pfam" id="PF03914"/>
    </source>
</evidence>
<dbReference type="GeneID" id="96009368"/>
<accession>A0AB34KGS7</accession>
<dbReference type="InterPro" id="IPR016903">
    <property type="entry name" value="Nucleolar_cplx-assoc_3"/>
</dbReference>
<dbReference type="GO" id="GO:0005730">
    <property type="term" value="C:nucleolus"/>
    <property type="evidence" value="ECO:0007669"/>
    <property type="project" value="UniProtKB-SubCell"/>
</dbReference>
<keyword evidence="5" id="KW-0690">Ribosome biogenesis</keyword>
<comment type="subcellular location">
    <subcellularLocation>
        <location evidence="1 5">Nucleus</location>
        <location evidence="1 5">Nucleolus</location>
    </subcellularLocation>
</comment>
<dbReference type="PANTHER" id="PTHR14428">
    <property type="entry name" value="NUCLEOLAR COMPLEX PROTEIN 3"/>
    <property type="match status" value="1"/>
</dbReference>
<dbReference type="SUPFAM" id="SSF48371">
    <property type="entry name" value="ARM repeat"/>
    <property type="match status" value="1"/>
</dbReference>
<feature type="region of interest" description="Disordered" evidence="6">
    <location>
        <begin position="1"/>
        <end position="107"/>
    </location>
</feature>
<comment type="similarity">
    <text evidence="2 5">Belongs to the CBF/MAK21 family.</text>
</comment>
<evidence type="ECO:0000256" key="4">
    <source>
        <dbReference type="ARBA" id="ARBA00023242"/>
    </source>
</evidence>
<dbReference type="PIRSF" id="PIRSF028977">
    <property type="entry name" value="Nucleolar_complex_p3"/>
    <property type="match status" value="1"/>
</dbReference>
<name>A0AB34KGS7_9PEZI</name>
<feature type="domain" description="CCAAT-binding factor" evidence="7">
    <location>
        <begin position="464"/>
        <end position="653"/>
    </location>
</feature>
<dbReference type="GO" id="GO:0042254">
    <property type="term" value="P:ribosome biogenesis"/>
    <property type="evidence" value="ECO:0007669"/>
    <property type="project" value="UniProtKB-KW"/>
</dbReference>
<evidence type="ECO:0000313" key="9">
    <source>
        <dbReference type="EMBL" id="KAL1583161.1"/>
    </source>
</evidence>
<comment type="caution">
    <text evidence="9">The sequence shown here is derived from an EMBL/GenBank/DDBJ whole genome shotgun (WGS) entry which is preliminary data.</text>
</comment>
<protein>
    <recommendedName>
        <fullName evidence="5">Nucleolar complex-associated protein 3</fullName>
    </recommendedName>
</protein>
<evidence type="ECO:0000256" key="6">
    <source>
        <dbReference type="SAM" id="MobiDB-lite"/>
    </source>
</evidence>